<sequence>MLTTSISDSLICGNNSLNSTKKLIPPPFQVPYLFRDSITPLLRESHKYQRVTPPSKRSNVTPGTWVRHLIPENSSPSALQNELFCGELKTSFCKWSWHNGRPSSQITQCRMSPEGPLGPGPHQNGLSH</sequence>
<dbReference type="AlphaFoldDB" id="A0AAV4WSY4"/>
<reference evidence="2 3" key="1">
    <citation type="submission" date="2021-06" db="EMBL/GenBank/DDBJ databases">
        <title>Caerostris extrusa draft genome.</title>
        <authorList>
            <person name="Kono N."/>
            <person name="Arakawa K."/>
        </authorList>
    </citation>
    <scope>NUCLEOTIDE SEQUENCE [LARGE SCALE GENOMIC DNA]</scope>
</reference>
<evidence type="ECO:0000313" key="3">
    <source>
        <dbReference type="Proteomes" id="UP001054945"/>
    </source>
</evidence>
<dbReference type="EMBL" id="BPLR01016696">
    <property type="protein sequence ID" value="GIY85812.1"/>
    <property type="molecule type" value="Genomic_DNA"/>
</dbReference>
<name>A0AAV4WSY4_CAEEX</name>
<evidence type="ECO:0000256" key="1">
    <source>
        <dbReference type="SAM" id="MobiDB-lite"/>
    </source>
</evidence>
<comment type="caution">
    <text evidence="2">The sequence shown here is derived from an EMBL/GenBank/DDBJ whole genome shotgun (WGS) entry which is preliminary data.</text>
</comment>
<evidence type="ECO:0000313" key="2">
    <source>
        <dbReference type="EMBL" id="GIY85812.1"/>
    </source>
</evidence>
<protein>
    <submittedName>
        <fullName evidence="2">Uncharacterized protein</fullName>
    </submittedName>
</protein>
<organism evidence="2 3">
    <name type="scientific">Caerostris extrusa</name>
    <name type="common">Bark spider</name>
    <name type="synonym">Caerostris bankana</name>
    <dbReference type="NCBI Taxonomy" id="172846"/>
    <lineage>
        <taxon>Eukaryota</taxon>
        <taxon>Metazoa</taxon>
        <taxon>Ecdysozoa</taxon>
        <taxon>Arthropoda</taxon>
        <taxon>Chelicerata</taxon>
        <taxon>Arachnida</taxon>
        <taxon>Araneae</taxon>
        <taxon>Araneomorphae</taxon>
        <taxon>Entelegynae</taxon>
        <taxon>Araneoidea</taxon>
        <taxon>Araneidae</taxon>
        <taxon>Caerostris</taxon>
    </lineage>
</organism>
<feature type="region of interest" description="Disordered" evidence="1">
    <location>
        <begin position="102"/>
        <end position="128"/>
    </location>
</feature>
<proteinExistence type="predicted"/>
<keyword evidence="3" id="KW-1185">Reference proteome</keyword>
<accession>A0AAV4WSY4</accession>
<gene>
    <name evidence="2" type="ORF">CEXT_301401</name>
</gene>
<dbReference type="Proteomes" id="UP001054945">
    <property type="component" value="Unassembled WGS sequence"/>
</dbReference>